<dbReference type="RefSeq" id="WP_022514564.1">
    <property type="nucleotide sequence ID" value="NZ_JACOQH010000004.1"/>
</dbReference>
<organism evidence="4 5">
    <name type="scientific">Roseburia yibonii</name>
    <dbReference type="NCBI Taxonomy" id="2763063"/>
    <lineage>
        <taxon>Bacteria</taxon>
        <taxon>Bacillati</taxon>
        <taxon>Bacillota</taxon>
        <taxon>Clostridia</taxon>
        <taxon>Lachnospirales</taxon>
        <taxon>Lachnospiraceae</taxon>
        <taxon>Roseburia</taxon>
    </lineage>
</organism>
<evidence type="ECO:0000259" key="3">
    <source>
        <dbReference type="Pfam" id="PF14238"/>
    </source>
</evidence>
<protein>
    <submittedName>
        <fullName evidence="4">DUF4340 domain-containing protein</fullName>
    </submittedName>
</protein>
<accession>A0ABR7IA05</accession>
<evidence type="ECO:0000313" key="5">
    <source>
        <dbReference type="Proteomes" id="UP000621540"/>
    </source>
</evidence>
<keyword evidence="5" id="KW-1185">Reference proteome</keyword>
<gene>
    <name evidence="4" type="ORF">H8Z76_07065</name>
</gene>
<dbReference type="Proteomes" id="UP000621540">
    <property type="component" value="Unassembled WGS sequence"/>
</dbReference>
<feature type="region of interest" description="Disordered" evidence="1">
    <location>
        <begin position="173"/>
        <end position="196"/>
    </location>
</feature>
<keyword evidence="2" id="KW-0472">Membrane</keyword>
<evidence type="ECO:0000313" key="4">
    <source>
        <dbReference type="EMBL" id="MBC5753789.1"/>
    </source>
</evidence>
<keyword evidence="2" id="KW-1133">Transmembrane helix</keyword>
<feature type="compositionally biased region" description="Acidic residues" evidence="1">
    <location>
        <begin position="178"/>
        <end position="196"/>
    </location>
</feature>
<dbReference type="EMBL" id="JACOQH010000004">
    <property type="protein sequence ID" value="MBC5753789.1"/>
    <property type="molecule type" value="Genomic_DNA"/>
</dbReference>
<proteinExistence type="predicted"/>
<comment type="caution">
    <text evidence="4">The sequence shown here is derived from an EMBL/GenBank/DDBJ whole genome shotgun (WGS) entry which is preliminary data.</text>
</comment>
<reference evidence="4 5" key="1">
    <citation type="submission" date="2020-08" db="EMBL/GenBank/DDBJ databases">
        <title>Genome public.</title>
        <authorList>
            <person name="Liu C."/>
            <person name="Sun Q."/>
        </authorList>
    </citation>
    <scope>NUCLEOTIDE SEQUENCE [LARGE SCALE GENOMIC DNA]</scope>
    <source>
        <strain evidence="4 5">BX0805</strain>
    </source>
</reference>
<dbReference type="InterPro" id="IPR025641">
    <property type="entry name" value="DUF4340"/>
</dbReference>
<keyword evidence="2" id="KW-0812">Transmembrane</keyword>
<name>A0ABR7IA05_9FIRM</name>
<dbReference type="Pfam" id="PF14238">
    <property type="entry name" value="DUF4340"/>
    <property type="match status" value="1"/>
</dbReference>
<evidence type="ECO:0000256" key="1">
    <source>
        <dbReference type="SAM" id="MobiDB-lite"/>
    </source>
</evidence>
<evidence type="ECO:0000256" key="2">
    <source>
        <dbReference type="SAM" id="Phobius"/>
    </source>
</evidence>
<feature type="transmembrane region" description="Helical" evidence="2">
    <location>
        <begin position="7"/>
        <end position="25"/>
    </location>
</feature>
<feature type="domain" description="DUF4340" evidence="3">
    <location>
        <begin position="76"/>
        <end position="180"/>
    </location>
</feature>
<sequence>MQNQKKQFIILVILLVVCVGAWLGIRAYNDRAQEKEEKETEAKKITVAEINADDITAFSYESDGAELSFTNTDGTWTYDGDPSIPLDQDAVASLLSNVEKVTAEDKIEDYDDISDYGFDAPTQTIHVTTNEKEYVFTFGMNNSLLGQDYLMSEGDDTVYLVSTTMKNTFSKTVSDLTKEEDTETETEAVPEETTEQ</sequence>